<dbReference type="Pfam" id="PF16653">
    <property type="entry name" value="Sacchrp_dh_C"/>
    <property type="match status" value="1"/>
</dbReference>
<dbReference type="GO" id="GO:0047131">
    <property type="term" value="F:saccharopine dehydrogenase (NAD+, L-glutamate-forming) activity"/>
    <property type="evidence" value="ECO:0007669"/>
    <property type="project" value="UniProtKB-EC"/>
</dbReference>
<reference evidence="10" key="1">
    <citation type="submission" date="2021-01" db="EMBL/GenBank/DDBJ databases">
        <authorList>
            <person name="Li R."/>
            <person name="Bekaert M."/>
        </authorList>
    </citation>
    <scope>NUCLEOTIDE SEQUENCE</scope>
    <source>
        <strain evidence="10">Farmed</strain>
    </source>
</reference>
<evidence type="ECO:0000256" key="1">
    <source>
        <dbReference type="ARBA" id="ARBA00004682"/>
    </source>
</evidence>
<evidence type="ECO:0000256" key="7">
    <source>
        <dbReference type="ARBA" id="ARBA00025744"/>
    </source>
</evidence>
<sequence length="971" mass="108104">MFLVTIRPLPCLSVSTSLTLTSESLRALELFFCPIIQLEPFLPSREKETPSAIETFSECVWDGKSVLAIRREDVNVWERRAPLSPAHVRDLVKNGVKVIVQPSNRRAYNMQEYQRAGAICQEEIGEASLIVGVKQIPIDLLMPNKTYAFFSHTIKAQEENMDLLDAILEKNIRLIDYEKMLDNNGQRLVAFGKYAGVSGMINILHGLGLRLLALGHQTPFMHIGSSHNYRNSQMALQAIRDAGYDISLGFMPKSIGPLTFIFTGSGNVSQGAQEVFQELPHEYVEPEYLPKVAQQGATNKLYACVVSREDHFVRKDGGTFDAEEFETHPERYLSIFSHKIAPYASCIVNGIYWAVNSPRLITIPDAKNLLKPALTPWLPSMSGCPHLPHRLLALCDISADPGGSIEFMKECTTIDRPFCLYDAEAHMETESFAGDGVLICSISNMPAQIPRESTDFFGSQLYPHIYDMIKCNAKAPFEEYTGSDVVKNAIIASNGRLTPNFQYIDDLRNQFKVAKKAKLLSSSISKRCLLLGAGYVSAPVVEYLTRDKNTHVTVASQLKDDLDSIARACPNADYLTLDITRSSDELEKLINEHDVVISLLPYSFHPMIAKICIALKRNMVTASYVSPAMKELHQAAIDADITIVNEVGVDPGIDHMLAMECFDEVKTGGGKVTSFVSWCGGLPAPEFSECPLRYKFSWFPKGVLMNLLAGAKYMEDSQVVEINAGGHLLEAVRKLDFLPGFNIEGFPNRDSTKYLDLYDITEAQTCLRGTIRYSGFSNGAKALLQLGLINSEHDARLHENGPPITWKAYLSELMGKSPDILVDSLKDLIYGRLECNQERLKCIEDLGLLEDELIDKRGTPIDTLSHYLAKRLSFQKHERDVLLMRHQVGVTWPDKSSITRNVGMCVYGENDGFSAMAKMVGLPCAIATKMVLEGEIQKKGIVVPFTSDIYSPILKRLKLEGISATESEIVH</sequence>
<evidence type="ECO:0000256" key="3">
    <source>
        <dbReference type="ARBA" id="ARBA00005624"/>
    </source>
</evidence>
<comment type="pathway">
    <text evidence="1">Amino-acid degradation; L-lysine degradation via saccharopine pathway; glutaryl-CoA from L-lysine: step 1/6.</text>
</comment>
<dbReference type="Gene3D" id="3.30.360.10">
    <property type="entry name" value="Dihydrodipicolinate Reductase, domain 2"/>
    <property type="match status" value="1"/>
</dbReference>
<dbReference type="InterPro" id="IPR032095">
    <property type="entry name" value="Sacchrp_dh-like_C"/>
</dbReference>
<feature type="domain" description="Alanine dehydrogenase/pyridine nucleotide transhydrogenase N-terminal" evidence="9">
    <location>
        <begin position="68"/>
        <end position="198"/>
    </location>
</feature>
<evidence type="ECO:0000313" key="11">
    <source>
        <dbReference type="Proteomes" id="UP000597762"/>
    </source>
</evidence>
<keyword evidence="4" id="KW-0521">NADP</keyword>
<dbReference type="Proteomes" id="UP000597762">
    <property type="component" value="Unassembled WGS sequence"/>
</dbReference>
<evidence type="ECO:0000256" key="6">
    <source>
        <dbReference type="ARBA" id="ARBA00023268"/>
    </source>
</evidence>
<dbReference type="GO" id="GO:0005737">
    <property type="term" value="C:cytoplasm"/>
    <property type="evidence" value="ECO:0007669"/>
    <property type="project" value="TreeGrafter"/>
</dbReference>
<dbReference type="Gene3D" id="3.40.50.720">
    <property type="entry name" value="NAD(P)-binding Rossmann-like Domain"/>
    <property type="match status" value="2"/>
</dbReference>
<comment type="similarity">
    <text evidence="7">In the C-terminal section; belongs to the saccharopine dehydrogenase family.</text>
</comment>
<feature type="domain" description="Alanine dehydrogenase/pyridine nucleotide transhydrogenase NAD(H)-binding" evidence="8">
    <location>
        <begin position="238"/>
        <end position="441"/>
    </location>
</feature>
<evidence type="ECO:0000259" key="8">
    <source>
        <dbReference type="SMART" id="SM01002"/>
    </source>
</evidence>
<evidence type="ECO:0000256" key="4">
    <source>
        <dbReference type="ARBA" id="ARBA00022857"/>
    </source>
</evidence>
<dbReference type="SUPFAM" id="SSF52283">
    <property type="entry name" value="Formate/glycerate dehydrogenase catalytic domain-like"/>
    <property type="match status" value="1"/>
</dbReference>
<dbReference type="PANTHER" id="PTHR11133:SF22">
    <property type="entry name" value="ALPHA-AMINOADIPIC SEMIALDEHYDE SYNTHASE, MITOCHONDRIAL"/>
    <property type="match status" value="1"/>
</dbReference>
<keyword evidence="11" id="KW-1185">Reference proteome</keyword>
<evidence type="ECO:0000259" key="9">
    <source>
        <dbReference type="SMART" id="SM01003"/>
    </source>
</evidence>
<dbReference type="InterPro" id="IPR007886">
    <property type="entry name" value="AlaDH/PNT_N"/>
</dbReference>
<dbReference type="SMART" id="SM01002">
    <property type="entry name" value="AlaDh_PNT_C"/>
    <property type="match status" value="1"/>
</dbReference>
<keyword evidence="5 10" id="KW-0560">Oxidoreductase</keyword>
<dbReference type="GO" id="GO:0033512">
    <property type="term" value="P:L-lysine catabolic process to acetyl-CoA via saccharopine"/>
    <property type="evidence" value="ECO:0007669"/>
    <property type="project" value="UniProtKB-UniPathway"/>
</dbReference>
<evidence type="ECO:0000256" key="5">
    <source>
        <dbReference type="ARBA" id="ARBA00023002"/>
    </source>
</evidence>
<dbReference type="CDD" id="cd12189">
    <property type="entry name" value="LKR_SDH_like"/>
    <property type="match status" value="1"/>
</dbReference>
<comment type="caution">
    <text evidence="10">The sequence shown here is derived from an EMBL/GenBank/DDBJ whole genome shotgun (WGS) entry which is preliminary data.</text>
</comment>
<dbReference type="SUPFAM" id="SSF55347">
    <property type="entry name" value="Glyceraldehyde-3-phosphate dehydrogenase-like, C-terminal domain"/>
    <property type="match status" value="1"/>
</dbReference>
<proteinExistence type="inferred from homology"/>
<dbReference type="UniPathway" id="UPA00868">
    <property type="reaction ID" value="UER00835"/>
</dbReference>
<dbReference type="EC" id="1.5.1.9" evidence="10"/>
<comment type="similarity">
    <text evidence="3">In the N-terminal section; belongs to the AlaDH/PNT family.</text>
</comment>
<name>A0A812BDN2_ACAPH</name>
<dbReference type="InterPro" id="IPR051168">
    <property type="entry name" value="AASS"/>
</dbReference>
<dbReference type="PANTHER" id="PTHR11133">
    <property type="entry name" value="SACCHAROPINE DEHYDROGENASE"/>
    <property type="match status" value="1"/>
</dbReference>
<dbReference type="Pfam" id="PF05222">
    <property type="entry name" value="AlaDh_PNT_N"/>
    <property type="match status" value="1"/>
</dbReference>
<dbReference type="GO" id="GO:0019878">
    <property type="term" value="P:lysine biosynthetic process via aminoadipic acid"/>
    <property type="evidence" value="ECO:0007669"/>
    <property type="project" value="TreeGrafter"/>
</dbReference>
<keyword evidence="6" id="KW-0511">Multifunctional enzyme</keyword>
<protein>
    <submittedName>
        <fullName evidence="10">AASS</fullName>
        <ecNumber evidence="10">1.5.1.8</ecNumber>
        <ecNumber evidence="10">1.5.1.9</ecNumber>
    </submittedName>
</protein>
<dbReference type="Pfam" id="PF03435">
    <property type="entry name" value="Sacchrp_dh_NADP"/>
    <property type="match status" value="1"/>
</dbReference>
<evidence type="ECO:0000256" key="2">
    <source>
        <dbReference type="ARBA" id="ARBA00004720"/>
    </source>
</evidence>
<accession>A0A812BDN2</accession>
<dbReference type="GO" id="GO:0047130">
    <property type="term" value="F:saccharopine dehydrogenase (NADP+, L-lysine-forming) activity"/>
    <property type="evidence" value="ECO:0007669"/>
    <property type="project" value="UniProtKB-EC"/>
</dbReference>
<gene>
    <name evidence="10" type="ORF">SPHA_16445</name>
</gene>
<dbReference type="FunFam" id="3.30.360.10:FF:000008">
    <property type="entry name" value="Alpha-aminoadipic semialdehyde synthase, mitochondrial"/>
    <property type="match status" value="1"/>
</dbReference>
<dbReference type="SUPFAM" id="SSF51735">
    <property type="entry name" value="NAD(P)-binding Rossmann-fold domains"/>
    <property type="match status" value="1"/>
</dbReference>
<dbReference type="OrthoDB" id="10059875at2759"/>
<evidence type="ECO:0000313" key="10">
    <source>
        <dbReference type="EMBL" id="CAE1227538.1"/>
    </source>
</evidence>
<dbReference type="EC" id="1.5.1.8" evidence="10"/>
<dbReference type="InterPro" id="IPR036291">
    <property type="entry name" value="NAD(P)-bd_dom_sf"/>
</dbReference>
<dbReference type="FunFam" id="3.40.50.720:FF:000072">
    <property type="entry name" value="Saccharopine dehydrogenase [NADP(+), L-glutamate-forming]"/>
    <property type="match status" value="1"/>
</dbReference>
<comment type="pathway">
    <text evidence="2">Amino-acid degradation; L-lysine degradation via saccharopine pathway; glutaryl-CoA from L-lysine: step 2/6.</text>
</comment>
<organism evidence="10 11">
    <name type="scientific">Acanthosepion pharaonis</name>
    <name type="common">Pharaoh cuttlefish</name>
    <name type="synonym">Sepia pharaonis</name>
    <dbReference type="NCBI Taxonomy" id="158019"/>
    <lineage>
        <taxon>Eukaryota</taxon>
        <taxon>Metazoa</taxon>
        <taxon>Spiralia</taxon>
        <taxon>Lophotrochozoa</taxon>
        <taxon>Mollusca</taxon>
        <taxon>Cephalopoda</taxon>
        <taxon>Coleoidea</taxon>
        <taxon>Decapodiformes</taxon>
        <taxon>Sepiida</taxon>
        <taxon>Sepiina</taxon>
        <taxon>Sepiidae</taxon>
        <taxon>Acanthosepion</taxon>
    </lineage>
</organism>
<dbReference type="InterPro" id="IPR007698">
    <property type="entry name" value="AlaDH/PNT_NAD(H)-bd"/>
</dbReference>
<dbReference type="FunFam" id="3.40.50.720:FF:000087">
    <property type="entry name" value="alpha-aminoadipic semialdehyde synthase, mitochondrial"/>
    <property type="match status" value="1"/>
</dbReference>
<dbReference type="InterPro" id="IPR005097">
    <property type="entry name" value="Sacchrp_dh_NADP-bd"/>
</dbReference>
<dbReference type="AlphaFoldDB" id="A0A812BDN2"/>
<dbReference type="Gene3D" id="1.10.1870.10">
    <property type="entry name" value="Domain 3, Saccharopine reductase"/>
    <property type="match status" value="1"/>
</dbReference>
<dbReference type="EMBL" id="CAHIKZ030000578">
    <property type="protein sequence ID" value="CAE1227538.1"/>
    <property type="molecule type" value="Genomic_DNA"/>
</dbReference>
<dbReference type="SMART" id="SM01003">
    <property type="entry name" value="AlaDh_PNT_N"/>
    <property type="match status" value="1"/>
</dbReference>